<organism evidence="2 3">
    <name type="scientific">Alcanivorax xiamenensis</name>
    <dbReference type="NCBI Taxonomy" id="1177156"/>
    <lineage>
        <taxon>Bacteria</taxon>
        <taxon>Pseudomonadati</taxon>
        <taxon>Pseudomonadota</taxon>
        <taxon>Gammaproteobacteria</taxon>
        <taxon>Oceanospirillales</taxon>
        <taxon>Alcanivoracaceae</taxon>
        <taxon>Alcanivorax</taxon>
    </lineage>
</organism>
<accession>A0ABQ6Y8S0</accession>
<proteinExistence type="predicted"/>
<dbReference type="SUPFAM" id="SSF140931">
    <property type="entry name" value="Fic-like"/>
    <property type="match status" value="1"/>
</dbReference>
<name>A0ABQ6Y8S0_9GAMM</name>
<dbReference type="InterPro" id="IPR003812">
    <property type="entry name" value="Fido"/>
</dbReference>
<dbReference type="EMBL" id="AQPF01000011">
    <property type="protein sequence ID" value="KAF0806049.1"/>
    <property type="molecule type" value="Genomic_DNA"/>
</dbReference>
<reference evidence="2 3" key="1">
    <citation type="submission" date="2012-09" db="EMBL/GenBank/DDBJ databases">
        <title>Genome Sequence of alkane-degrading Bacterium Alcanivorax sp. 6-D-6.</title>
        <authorList>
            <person name="Lai Q."/>
            <person name="Shao Z."/>
        </authorList>
    </citation>
    <scope>NUCLEOTIDE SEQUENCE [LARGE SCALE GENOMIC DNA]</scope>
    <source>
        <strain evidence="2 3">6-D-6</strain>
    </source>
</reference>
<dbReference type="PROSITE" id="PS51459">
    <property type="entry name" value="FIDO"/>
    <property type="match status" value="1"/>
</dbReference>
<feature type="domain" description="Fido" evidence="1">
    <location>
        <begin position="227"/>
        <end position="367"/>
    </location>
</feature>
<keyword evidence="3" id="KW-1185">Reference proteome</keyword>
<dbReference type="InterPro" id="IPR036597">
    <property type="entry name" value="Fido-like_dom_sf"/>
</dbReference>
<dbReference type="PANTHER" id="PTHR13504:SF38">
    <property type="entry name" value="FIDO DOMAIN-CONTAINING PROTEIN"/>
    <property type="match status" value="1"/>
</dbReference>
<evidence type="ECO:0000313" key="2">
    <source>
        <dbReference type="EMBL" id="KAF0806049.1"/>
    </source>
</evidence>
<dbReference type="Proteomes" id="UP000771797">
    <property type="component" value="Unassembled WGS sequence"/>
</dbReference>
<protein>
    <submittedName>
        <fullName evidence="2">Filamentation induced by cAMP protein fic</fullName>
    </submittedName>
</protein>
<evidence type="ECO:0000313" key="3">
    <source>
        <dbReference type="Proteomes" id="UP000771797"/>
    </source>
</evidence>
<gene>
    <name evidence="2" type="ORF">A6D6_01867</name>
</gene>
<dbReference type="Pfam" id="PF02661">
    <property type="entry name" value="Fic"/>
    <property type="match status" value="1"/>
</dbReference>
<dbReference type="PANTHER" id="PTHR13504">
    <property type="entry name" value="FIDO DOMAIN-CONTAINING PROTEIN DDB_G0283145"/>
    <property type="match status" value="1"/>
</dbReference>
<sequence length="468" mass="53227">MIMAKPIPQKALQDIEAVVSAHPEGVGLQEVLDALEQSLPRRTLQYRLKHLVDAGRLIKAGEKRWVRYFPADTEPRQGSSVREPSYEEAAGAIPVSRQAAEIQNALRKPLRSRKPAGYEHGFLEQYRPNHTAYLAPVERAHLREIGTPPSGPRPAGTYAKQILNRLLIDLSWNSSRLEGNTYSLLDTKRLIAFGEETPGKAHVESQMILNHKDAIEFLVGSAEEIGFNRYTILNLHALLANNLLADPEATGRLRRIAVGIEKSVFHPLEVPPLIEDYFDQILATASAIDDPFEQAFFIMVQLPYLQPFDDVNKRVSRLAANIPFIKANLIPLSFTEVPADIYTEAMLGVYELNRIDLLKDVFIWAYERSASHYTAVRQSLGEPDPFRLKYRSALQEVVQNIVLERMNKKAAFNRIVQWAEQHIPQEDRQRFREVAENEVLSLHAGNFARYRIKPSQFSAWQEIWLANP</sequence>
<evidence type="ECO:0000259" key="1">
    <source>
        <dbReference type="PROSITE" id="PS51459"/>
    </source>
</evidence>
<comment type="caution">
    <text evidence="2">The sequence shown here is derived from an EMBL/GenBank/DDBJ whole genome shotgun (WGS) entry which is preliminary data.</text>
</comment>
<dbReference type="Gene3D" id="1.10.3290.10">
    <property type="entry name" value="Fido-like domain"/>
    <property type="match status" value="1"/>
</dbReference>
<dbReference type="InterPro" id="IPR040198">
    <property type="entry name" value="Fido_containing"/>
</dbReference>